<dbReference type="EMBL" id="LAZR01001750">
    <property type="protein sequence ID" value="KKN39666.1"/>
    <property type="molecule type" value="Genomic_DNA"/>
</dbReference>
<accession>A0A0F9SRL5</accession>
<evidence type="ECO:0000313" key="2">
    <source>
        <dbReference type="EMBL" id="KKN39666.1"/>
    </source>
</evidence>
<reference evidence="2" key="1">
    <citation type="journal article" date="2015" name="Nature">
        <title>Complex archaea that bridge the gap between prokaryotes and eukaryotes.</title>
        <authorList>
            <person name="Spang A."/>
            <person name="Saw J.H."/>
            <person name="Jorgensen S.L."/>
            <person name="Zaremba-Niedzwiedzka K."/>
            <person name="Martijn J."/>
            <person name="Lind A.E."/>
            <person name="van Eijk R."/>
            <person name="Schleper C."/>
            <person name="Guy L."/>
            <person name="Ettema T.J."/>
        </authorList>
    </citation>
    <scope>NUCLEOTIDE SEQUENCE</scope>
</reference>
<organism evidence="2">
    <name type="scientific">marine sediment metagenome</name>
    <dbReference type="NCBI Taxonomy" id="412755"/>
    <lineage>
        <taxon>unclassified sequences</taxon>
        <taxon>metagenomes</taxon>
        <taxon>ecological metagenomes</taxon>
    </lineage>
</organism>
<sequence>MNGDSPARHYPRWEIQPMTDKYRQCDADHLRDYPGCYEECGYGKCVAGEPTSEATPMTDKTRETIADSLYEDMEPLRPSHARRWADDKAAFILAIPEIKEGQKLREKADRLVELSEDQSTPSKTIRNTPDPLTGGLDDFDRGGQDMAERMKTAGFRRVKVKG</sequence>
<protein>
    <submittedName>
        <fullName evidence="2">Uncharacterized protein</fullName>
    </submittedName>
</protein>
<gene>
    <name evidence="2" type="ORF">LCGC14_0741010</name>
</gene>
<proteinExistence type="predicted"/>
<feature type="compositionally biased region" description="Polar residues" evidence="1">
    <location>
        <begin position="117"/>
        <end position="127"/>
    </location>
</feature>
<feature type="region of interest" description="Disordered" evidence="1">
    <location>
        <begin position="109"/>
        <end position="143"/>
    </location>
</feature>
<comment type="caution">
    <text evidence="2">The sequence shown here is derived from an EMBL/GenBank/DDBJ whole genome shotgun (WGS) entry which is preliminary data.</text>
</comment>
<name>A0A0F9SRL5_9ZZZZ</name>
<dbReference type="AlphaFoldDB" id="A0A0F9SRL5"/>
<evidence type="ECO:0000256" key="1">
    <source>
        <dbReference type="SAM" id="MobiDB-lite"/>
    </source>
</evidence>